<dbReference type="GO" id="GO:0051879">
    <property type="term" value="F:Hsp90 protein binding"/>
    <property type="evidence" value="ECO:0007669"/>
    <property type="project" value="TreeGrafter"/>
</dbReference>
<proteinExistence type="predicted"/>
<dbReference type="Pfam" id="PF11701">
    <property type="entry name" value="UNC45-central"/>
    <property type="match status" value="1"/>
</dbReference>
<accession>A0A165W7D2</accession>
<reference evidence="4 5" key="1">
    <citation type="journal article" date="2016" name="Mol. Biol. Evol.">
        <title>Comparative Genomics of Early-Diverging Mushroom-Forming Fungi Provides Insights into the Origins of Lignocellulose Decay Capabilities.</title>
        <authorList>
            <person name="Nagy L.G."/>
            <person name="Riley R."/>
            <person name="Tritt A."/>
            <person name="Adam C."/>
            <person name="Daum C."/>
            <person name="Floudas D."/>
            <person name="Sun H."/>
            <person name="Yadav J.S."/>
            <person name="Pangilinan J."/>
            <person name="Larsson K.H."/>
            <person name="Matsuura K."/>
            <person name="Barry K."/>
            <person name="Labutti K."/>
            <person name="Kuo R."/>
            <person name="Ohm R.A."/>
            <person name="Bhattacharya S.S."/>
            <person name="Shirouzu T."/>
            <person name="Yoshinaga Y."/>
            <person name="Martin F.M."/>
            <person name="Grigoriev I.V."/>
            <person name="Hibbett D.S."/>
        </authorList>
    </citation>
    <scope>NUCLEOTIDE SEQUENCE [LARGE SCALE GENOMIC DNA]</scope>
    <source>
        <strain evidence="4 5">HHB14362 ss-1</strain>
    </source>
</reference>
<dbReference type="PANTHER" id="PTHR45994">
    <property type="entry name" value="FI21225P1"/>
    <property type="match status" value="1"/>
</dbReference>
<dbReference type="SUPFAM" id="SSF48371">
    <property type="entry name" value="ARM repeat"/>
    <property type="match status" value="1"/>
</dbReference>
<comment type="subcellular location">
    <subcellularLocation>
        <location evidence="1">Cytoplasm</location>
    </subcellularLocation>
</comment>
<keyword evidence="5" id="KW-1185">Reference proteome</keyword>
<dbReference type="PANTHER" id="PTHR45994:SF1">
    <property type="entry name" value="FI21225P1"/>
    <property type="match status" value="1"/>
</dbReference>
<dbReference type="Proteomes" id="UP000076761">
    <property type="component" value="Unassembled WGS sequence"/>
</dbReference>
<keyword evidence="2" id="KW-0963">Cytoplasm</keyword>
<name>A0A165W7D2_9AGAM</name>
<dbReference type="OrthoDB" id="199930at2759"/>
<feature type="domain" description="UNC-45/Cro1/She4 central" evidence="3">
    <location>
        <begin position="43"/>
        <end position="197"/>
    </location>
</feature>
<dbReference type="InterPro" id="IPR024660">
    <property type="entry name" value="UCS_central_dom"/>
</dbReference>
<evidence type="ECO:0000313" key="5">
    <source>
        <dbReference type="Proteomes" id="UP000076761"/>
    </source>
</evidence>
<evidence type="ECO:0000259" key="3">
    <source>
        <dbReference type="Pfam" id="PF11701"/>
    </source>
</evidence>
<evidence type="ECO:0000256" key="1">
    <source>
        <dbReference type="ARBA" id="ARBA00004496"/>
    </source>
</evidence>
<dbReference type="Gene3D" id="1.25.10.10">
    <property type="entry name" value="Leucine-rich Repeat Variant"/>
    <property type="match status" value="2"/>
</dbReference>
<sequence length="689" mass="74228">MSQPSMTTEIHGVLDALIRRCSSQNKPSEVSISSEELSCLRNAFLPSQSPHTRAKSFVALSAFCQAVRNSKQPSAEPVAEHLAKVFSSNVQDGLADTKEDDVLSSISFLVALFQVDASSASIIFREDGVITSLMDAIDICPSDNVALEVAHTFSQACGHKTCREALPTDAVQWLRTIASQTKNSALRAAAAVALVKLSRGALSDSDSSKIVETQIDSKEQMDLVDIMKGMTISGNDLSVLSDAIEGLVYMSAEPAVKEILSQDPSFWKQFFSYIPKRKINDPPTSIPSSIIYGIVTVALNVCAYKPRVTEEETQMLKLRKLANAGKMTEAQDNPLDDDSHVRARCKLLVEVGLVGALSAIVKVTDSQGVRTGIGCTILYLVEEKENRGKVLQEGGAKALSVIIRTRMTEARKDKARNAKHLALDPPDLQAIQALAKLAITSAPFQVFGPGEAVLYDAIRPLTQLVLHPSANLLQRFEGMMALTNLSSANAEVASRIAAADGLLNKVELFLLEEHKLVRRAAMELICNLLAGSDDLFKRYSESSSKLHVLVALSDVSDVPTRLAASGGLAQLTASPVACVKLLALQKERHRLLQIFVQLISPTSDSNGEQGTDQARRGLVHRGVVCVRNFLTSLGGETIKDLSSEIVAAQLPKALVTVAQEYRNTNNAPVLVPAAEALKLLLDCGVEVSV</sequence>
<evidence type="ECO:0000313" key="4">
    <source>
        <dbReference type="EMBL" id="KZT30780.1"/>
    </source>
</evidence>
<dbReference type="InterPro" id="IPR011989">
    <property type="entry name" value="ARM-like"/>
</dbReference>
<dbReference type="InParanoid" id="A0A165W7D2"/>
<protein>
    <submittedName>
        <fullName evidence="4">ARM repeat-containing protein</fullName>
    </submittedName>
</protein>
<dbReference type="GO" id="GO:0005737">
    <property type="term" value="C:cytoplasm"/>
    <property type="evidence" value="ECO:0007669"/>
    <property type="project" value="UniProtKB-SubCell"/>
</dbReference>
<gene>
    <name evidence="4" type="ORF">NEOLEDRAFT_1126401</name>
</gene>
<organism evidence="4 5">
    <name type="scientific">Neolentinus lepideus HHB14362 ss-1</name>
    <dbReference type="NCBI Taxonomy" id="1314782"/>
    <lineage>
        <taxon>Eukaryota</taxon>
        <taxon>Fungi</taxon>
        <taxon>Dikarya</taxon>
        <taxon>Basidiomycota</taxon>
        <taxon>Agaricomycotina</taxon>
        <taxon>Agaricomycetes</taxon>
        <taxon>Gloeophyllales</taxon>
        <taxon>Gloeophyllaceae</taxon>
        <taxon>Neolentinus</taxon>
    </lineage>
</organism>
<dbReference type="STRING" id="1314782.A0A165W7D2"/>
<dbReference type="AlphaFoldDB" id="A0A165W7D2"/>
<dbReference type="InterPro" id="IPR016024">
    <property type="entry name" value="ARM-type_fold"/>
</dbReference>
<dbReference type="EMBL" id="KV425551">
    <property type="protein sequence ID" value="KZT30780.1"/>
    <property type="molecule type" value="Genomic_DNA"/>
</dbReference>
<evidence type="ECO:0000256" key="2">
    <source>
        <dbReference type="ARBA" id="ARBA00022490"/>
    </source>
</evidence>